<dbReference type="PANTHER" id="PTHR30055">
    <property type="entry name" value="HTH-TYPE TRANSCRIPTIONAL REGULATOR RUTR"/>
    <property type="match status" value="1"/>
</dbReference>
<reference evidence="6" key="1">
    <citation type="submission" date="2020-02" db="EMBL/GenBank/DDBJ databases">
        <authorList>
            <person name="Meier V. D."/>
        </authorList>
    </citation>
    <scope>NUCLEOTIDE SEQUENCE</scope>
    <source>
        <strain evidence="6">AVDCRST_MAG93</strain>
    </source>
</reference>
<dbReference type="EMBL" id="CADCTR010000933">
    <property type="protein sequence ID" value="CAA9272791.1"/>
    <property type="molecule type" value="Genomic_DNA"/>
</dbReference>
<keyword evidence="2 4" id="KW-0238">DNA-binding</keyword>
<dbReference type="InterPro" id="IPR009057">
    <property type="entry name" value="Homeodomain-like_sf"/>
</dbReference>
<name>A0A6J4J7F4_9CHLR</name>
<dbReference type="PANTHER" id="PTHR30055:SF234">
    <property type="entry name" value="HTH-TYPE TRANSCRIPTIONAL REGULATOR BETI"/>
    <property type="match status" value="1"/>
</dbReference>
<dbReference type="PROSITE" id="PS50977">
    <property type="entry name" value="HTH_TETR_2"/>
    <property type="match status" value="1"/>
</dbReference>
<organism evidence="6">
    <name type="scientific">uncultured Chloroflexia bacterium</name>
    <dbReference type="NCBI Taxonomy" id="1672391"/>
    <lineage>
        <taxon>Bacteria</taxon>
        <taxon>Bacillati</taxon>
        <taxon>Chloroflexota</taxon>
        <taxon>Chloroflexia</taxon>
        <taxon>environmental samples</taxon>
    </lineage>
</organism>
<dbReference type="SUPFAM" id="SSF46689">
    <property type="entry name" value="Homeodomain-like"/>
    <property type="match status" value="1"/>
</dbReference>
<gene>
    <name evidence="6" type="ORF">AVDCRST_MAG93-2724</name>
</gene>
<feature type="DNA-binding region" description="H-T-H motif" evidence="4">
    <location>
        <begin position="30"/>
        <end position="49"/>
    </location>
</feature>
<sequence length="194" mass="21231">MTKRNPEETNLRLLEAASTIIAERGVDALTLDAVAQAAGVSKGGLLHHFASKETLIARLIEYNFATFETDLAQSLDPEEPVGTPGRWTRAYIKVSFATAARASDIGVAFALMTRQRPDQVRTIAASTSRIWEELDHDGLDPVQSILIRSAADGVYYNEMTGNPPLPEPLRTHLRNALLDMTYATTTITLEGTHP</sequence>
<dbReference type="GO" id="GO:0000976">
    <property type="term" value="F:transcription cis-regulatory region binding"/>
    <property type="evidence" value="ECO:0007669"/>
    <property type="project" value="TreeGrafter"/>
</dbReference>
<dbReference type="Pfam" id="PF17937">
    <property type="entry name" value="TetR_C_28"/>
    <property type="match status" value="1"/>
</dbReference>
<evidence type="ECO:0000256" key="3">
    <source>
        <dbReference type="ARBA" id="ARBA00023163"/>
    </source>
</evidence>
<evidence type="ECO:0000259" key="5">
    <source>
        <dbReference type="PROSITE" id="PS50977"/>
    </source>
</evidence>
<evidence type="ECO:0000256" key="4">
    <source>
        <dbReference type="PROSITE-ProRule" id="PRU00335"/>
    </source>
</evidence>
<dbReference type="Pfam" id="PF00440">
    <property type="entry name" value="TetR_N"/>
    <property type="match status" value="1"/>
</dbReference>
<keyword evidence="1" id="KW-0805">Transcription regulation</keyword>
<dbReference type="Gene3D" id="1.10.357.10">
    <property type="entry name" value="Tetracycline Repressor, domain 2"/>
    <property type="match status" value="1"/>
</dbReference>
<dbReference type="InterPro" id="IPR036271">
    <property type="entry name" value="Tet_transcr_reg_TetR-rel_C_sf"/>
</dbReference>
<dbReference type="SUPFAM" id="SSF48498">
    <property type="entry name" value="Tetracyclin repressor-like, C-terminal domain"/>
    <property type="match status" value="1"/>
</dbReference>
<dbReference type="InterPro" id="IPR001647">
    <property type="entry name" value="HTH_TetR"/>
</dbReference>
<proteinExistence type="predicted"/>
<evidence type="ECO:0000313" key="6">
    <source>
        <dbReference type="EMBL" id="CAA9272791.1"/>
    </source>
</evidence>
<accession>A0A6J4J7F4</accession>
<evidence type="ECO:0000256" key="2">
    <source>
        <dbReference type="ARBA" id="ARBA00023125"/>
    </source>
</evidence>
<dbReference type="AlphaFoldDB" id="A0A6J4J7F4"/>
<protein>
    <submittedName>
        <fullName evidence="6">Transcriptional regulator, AcrR family</fullName>
    </submittedName>
</protein>
<dbReference type="PRINTS" id="PR00455">
    <property type="entry name" value="HTHTETR"/>
</dbReference>
<dbReference type="GO" id="GO:0003700">
    <property type="term" value="F:DNA-binding transcription factor activity"/>
    <property type="evidence" value="ECO:0007669"/>
    <property type="project" value="TreeGrafter"/>
</dbReference>
<dbReference type="InterPro" id="IPR041479">
    <property type="entry name" value="TetR_CgmR_C"/>
</dbReference>
<feature type="domain" description="HTH tetR-type" evidence="5">
    <location>
        <begin position="7"/>
        <end position="67"/>
    </location>
</feature>
<dbReference type="InterPro" id="IPR050109">
    <property type="entry name" value="HTH-type_TetR-like_transc_reg"/>
</dbReference>
<keyword evidence="3" id="KW-0804">Transcription</keyword>
<evidence type="ECO:0000256" key="1">
    <source>
        <dbReference type="ARBA" id="ARBA00023015"/>
    </source>
</evidence>